<dbReference type="PANTHER" id="PTHR36057:SF1">
    <property type="entry name" value="LIPOPROTEIN LIPID ATTACHMENT SITE-LIKE PROTEIN, PUTATIVE (DUF1223)-RELATED"/>
    <property type="match status" value="1"/>
</dbReference>
<feature type="signal peptide" evidence="1">
    <location>
        <begin position="1"/>
        <end position="20"/>
    </location>
</feature>
<dbReference type="Pfam" id="PF06764">
    <property type="entry name" value="DUF1223"/>
    <property type="match status" value="1"/>
</dbReference>
<dbReference type="PANTHER" id="PTHR36057">
    <property type="match status" value="1"/>
</dbReference>
<evidence type="ECO:0008006" key="4">
    <source>
        <dbReference type="Google" id="ProtNLM"/>
    </source>
</evidence>
<feature type="chain" id="PRO_5032871768" description="DUF1223 domain-containing protein" evidence="1">
    <location>
        <begin position="21"/>
        <end position="233"/>
    </location>
</feature>
<sequence>MRSIPTFFTLLLAAAPAVRAQETPTPVVVELYTSQGCIACPPADALFGELATLDGVIALALHVDYWDYMGWKDKFGSPEHTARQKAYARAAGSRTLYTPQMVVQGQEQLKGHDAQAILADIARRKAEVARATVSAERKDVTLTIRMQPVADPVGPAEVHVVSYIPSETVAIETGDNAGQEITYANIVTNWRTVGRWDGEAAFEVTVDDAPAGPLAIVVQTVRMGPVLAAAVLP</sequence>
<keyword evidence="3" id="KW-1185">Reference proteome</keyword>
<organism evidence="2 3">
    <name type="scientific">Amaricoccus macauensis</name>
    <dbReference type="NCBI Taxonomy" id="57001"/>
    <lineage>
        <taxon>Bacteria</taxon>
        <taxon>Pseudomonadati</taxon>
        <taxon>Pseudomonadota</taxon>
        <taxon>Alphaproteobacteria</taxon>
        <taxon>Rhodobacterales</taxon>
        <taxon>Paracoccaceae</taxon>
        <taxon>Amaricoccus</taxon>
    </lineage>
</organism>
<name>A0A840SN56_9RHOB</name>
<dbReference type="SUPFAM" id="SSF52833">
    <property type="entry name" value="Thioredoxin-like"/>
    <property type="match status" value="1"/>
</dbReference>
<evidence type="ECO:0000313" key="2">
    <source>
        <dbReference type="EMBL" id="MBB5220751.1"/>
    </source>
</evidence>
<protein>
    <recommendedName>
        <fullName evidence="4">DUF1223 domain-containing protein</fullName>
    </recommendedName>
</protein>
<accession>A0A840SN56</accession>
<reference evidence="2 3" key="1">
    <citation type="submission" date="2020-08" db="EMBL/GenBank/DDBJ databases">
        <title>Genomic Encyclopedia of Type Strains, Phase IV (KMG-IV): sequencing the most valuable type-strain genomes for metagenomic binning, comparative biology and taxonomic classification.</title>
        <authorList>
            <person name="Goeker M."/>
        </authorList>
    </citation>
    <scope>NUCLEOTIDE SEQUENCE [LARGE SCALE GENOMIC DNA]</scope>
    <source>
        <strain evidence="2 3">DSM 101730</strain>
    </source>
</reference>
<dbReference type="EMBL" id="JACHFM010000001">
    <property type="protein sequence ID" value="MBB5220751.1"/>
    <property type="molecule type" value="Genomic_DNA"/>
</dbReference>
<dbReference type="InterPro" id="IPR036249">
    <property type="entry name" value="Thioredoxin-like_sf"/>
</dbReference>
<dbReference type="Proteomes" id="UP000549457">
    <property type="component" value="Unassembled WGS sequence"/>
</dbReference>
<dbReference type="AlphaFoldDB" id="A0A840SN56"/>
<gene>
    <name evidence="2" type="ORF">HNP73_000672</name>
</gene>
<keyword evidence="1" id="KW-0732">Signal</keyword>
<dbReference type="InterPro" id="IPR010634">
    <property type="entry name" value="DUF1223"/>
</dbReference>
<proteinExistence type="predicted"/>
<dbReference type="RefSeq" id="WP_184147083.1">
    <property type="nucleotide sequence ID" value="NZ_JACHFM010000001.1"/>
</dbReference>
<evidence type="ECO:0000256" key="1">
    <source>
        <dbReference type="SAM" id="SignalP"/>
    </source>
</evidence>
<evidence type="ECO:0000313" key="3">
    <source>
        <dbReference type="Proteomes" id="UP000549457"/>
    </source>
</evidence>
<comment type="caution">
    <text evidence="2">The sequence shown here is derived from an EMBL/GenBank/DDBJ whole genome shotgun (WGS) entry which is preliminary data.</text>
</comment>